<dbReference type="InterPro" id="IPR015421">
    <property type="entry name" value="PyrdxlP-dep_Trfase_major"/>
</dbReference>
<reference evidence="6 7" key="1">
    <citation type="submission" date="2012-12" db="EMBL/GenBank/DDBJ databases">
        <title>Novel taxa of Listeriaceae from agricultural environments in the United States.</title>
        <authorList>
            <person name="den Bakker H.C."/>
            <person name="Allred A."/>
            <person name="Warchocki S."/>
            <person name="Wright E.M."/>
            <person name="Burrell A."/>
            <person name="Nightingale K.K."/>
            <person name="Kephart D."/>
            <person name="Wiedmann M."/>
        </authorList>
    </citation>
    <scope>NUCLEOTIDE SEQUENCE [LARGE SCALE GENOMIC DNA]</scope>
    <source>
        <strain evidence="6 7">FSL F6-1037</strain>
    </source>
</reference>
<evidence type="ECO:0000256" key="2">
    <source>
        <dbReference type="ARBA" id="ARBA00022576"/>
    </source>
</evidence>
<protein>
    <submittedName>
        <fullName evidence="6">Acetylornithine aminotransferase</fullName>
        <ecNumber evidence="6">2.6.1.11</ecNumber>
    </submittedName>
</protein>
<dbReference type="InterPro" id="IPR005814">
    <property type="entry name" value="Aminotrans_3"/>
</dbReference>
<dbReference type="FunFam" id="3.40.640.10:FF:000004">
    <property type="entry name" value="Acetylornithine aminotransferase"/>
    <property type="match status" value="1"/>
</dbReference>
<dbReference type="InterPro" id="IPR015422">
    <property type="entry name" value="PyrdxlP-dep_Trfase_small"/>
</dbReference>
<keyword evidence="4 5" id="KW-0663">Pyridoxal phosphate</keyword>
<dbReference type="EC" id="2.6.1.11" evidence="6"/>
<evidence type="ECO:0000256" key="3">
    <source>
        <dbReference type="ARBA" id="ARBA00022679"/>
    </source>
</evidence>
<evidence type="ECO:0000313" key="6">
    <source>
        <dbReference type="EMBL" id="EUJ41793.1"/>
    </source>
</evidence>
<sequence>MTRLMNNYGRLPLVITTAAGSYVTDEQARRYLDFTSGIAVCNLGHRPAAVEEAVQAQLQQVWHTSNLFENRLQEKVAASLVVGIGAPGKVFFCNSGTEANEAAIKLARKYTGKETIVSFEQSFHGRTYGAMAATGQAKIHNGFGRLLAGFDYLPFNDSAALIEKLTTDDAIAAVMLELVQGEGGVYPADSTFIDTLVQLCTAKKILIIVDEVQTGFGRTGELFATQQYQFVPDIMTLAKGLANGIPAGAVFAKPAVASAFTPGTHGSTFGGNYLAMAAAEAVLTTLTTTGFMAEVRQKKCLFYGTIKRNRKC</sequence>
<evidence type="ECO:0000256" key="4">
    <source>
        <dbReference type="ARBA" id="ARBA00022898"/>
    </source>
</evidence>
<dbReference type="InterPro" id="IPR015424">
    <property type="entry name" value="PyrdxlP-dep_Trfase"/>
</dbReference>
<dbReference type="InterPro" id="IPR049704">
    <property type="entry name" value="Aminotrans_3_PPA_site"/>
</dbReference>
<keyword evidence="2 6" id="KW-0032">Aminotransferase</keyword>
<gene>
    <name evidence="6" type="primary">argD</name>
    <name evidence="6" type="ORF">BCAMP_02900</name>
</gene>
<name>W7D981_9LIST</name>
<dbReference type="GO" id="GO:0003992">
    <property type="term" value="F:N2-acetyl-L-ornithine:2-oxoglutarate 5-aminotransferase activity"/>
    <property type="evidence" value="ECO:0007669"/>
    <property type="project" value="UniProtKB-EC"/>
</dbReference>
<keyword evidence="3 6" id="KW-0808">Transferase</keyword>
<dbReference type="PROSITE" id="PS00600">
    <property type="entry name" value="AA_TRANSFER_CLASS_3"/>
    <property type="match status" value="1"/>
</dbReference>
<dbReference type="STRING" id="1265861.BCAMP_02900"/>
<evidence type="ECO:0000313" key="7">
    <source>
        <dbReference type="Proteomes" id="UP000019243"/>
    </source>
</evidence>
<evidence type="ECO:0000256" key="5">
    <source>
        <dbReference type="RuleBase" id="RU003560"/>
    </source>
</evidence>
<dbReference type="AlphaFoldDB" id="W7D981"/>
<dbReference type="PANTHER" id="PTHR11986:SF79">
    <property type="entry name" value="ACETYLORNITHINE AMINOTRANSFERASE, MITOCHONDRIAL"/>
    <property type="match status" value="1"/>
</dbReference>
<comment type="similarity">
    <text evidence="5">Belongs to the class-III pyridoxal-phosphate-dependent aminotransferase family.</text>
</comment>
<comment type="caution">
    <text evidence="6">The sequence shown here is derived from an EMBL/GenBank/DDBJ whole genome shotgun (WGS) entry which is preliminary data.</text>
</comment>
<dbReference type="Gene3D" id="3.90.1150.10">
    <property type="entry name" value="Aspartate Aminotransferase, domain 1"/>
    <property type="match status" value="1"/>
</dbReference>
<dbReference type="GO" id="GO:0042802">
    <property type="term" value="F:identical protein binding"/>
    <property type="evidence" value="ECO:0007669"/>
    <property type="project" value="TreeGrafter"/>
</dbReference>
<dbReference type="PATRIC" id="fig|1265861.3.peg.567"/>
<dbReference type="CDD" id="cd00610">
    <property type="entry name" value="OAT_like"/>
    <property type="match status" value="1"/>
</dbReference>
<dbReference type="GO" id="GO:0030170">
    <property type="term" value="F:pyridoxal phosphate binding"/>
    <property type="evidence" value="ECO:0007669"/>
    <property type="project" value="InterPro"/>
</dbReference>
<dbReference type="InterPro" id="IPR050103">
    <property type="entry name" value="Class-III_PLP-dep_AT"/>
</dbReference>
<dbReference type="PANTHER" id="PTHR11986">
    <property type="entry name" value="AMINOTRANSFERASE CLASS III"/>
    <property type="match status" value="1"/>
</dbReference>
<dbReference type="Gene3D" id="3.40.640.10">
    <property type="entry name" value="Type I PLP-dependent aspartate aminotransferase-like (Major domain)"/>
    <property type="match status" value="1"/>
</dbReference>
<accession>W7D981</accession>
<organism evidence="6 7">
    <name type="scientific">Brochothrix campestris FSL F6-1037</name>
    <dbReference type="NCBI Taxonomy" id="1265861"/>
    <lineage>
        <taxon>Bacteria</taxon>
        <taxon>Bacillati</taxon>
        <taxon>Bacillota</taxon>
        <taxon>Bacilli</taxon>
        <taxon>Bacillales</taxon>
        <taxon>Listeriaceae</taxon>
        <taxon>Brochothrix</taxon>
    </lineage>
</organism>
<keyword evidence="7" id="KW-1185">Reference proteome</keyword>
<comment type="cofactor">
    <cofactor evidence="1">
        <name>pyridoxal 5'-phosphate</name>
        <dbReference type="ChEBI" id="CHEBI:597326"/>
    </cofactor>
</comment>
<evidence type="ECO:0000256" key="1">
    <source>
        <dbReference type="ARBA" id="ARBA00001933"/>
    </source>
</evidence>
<dbReference type="Proteomes" id="UP000019243">
    <property type="component" value="Unassembled WGS sequence"/>
</dbReference>
<proteinExistence type="inferred from homology"/>
<dbReference type="SUPFAM" id="SSF53383">
    <property type="entry name" value="PLP-dependent transferases"/>
    <property type="match status" value="1"/>
</dbReference>
<dbReference type="EMBL" id="AODH01000009">
    <property type="protein sequence ID" value="EUJ41793.1"/>
    <property type="molecule type" value="Genomic_DNA"/>
</dbReference>
<dbReference type="Pfam" id="PF00202">
    <property type="entry name" value="Aminotran_3"/>
    <property type="match status" value="1"/>
</dbReference>